<dbReference type="Proteomes" id="UP001281614">
    <property type="component" value="Unassembled WGS sequence"/>
</dbReference>
<evidence type="ECO:0000256" key="1">
    <source>
        <dbReference type="SAM" id="MobiDB-lite"/>
    </source>
</evidence>
<gene>
    <name evidence="2" type="ORF">CKAH01_17939</name>
</gene>
<organism evidence="2 3">
    <name type="scientific">Colletotrichum kahawae</name>
    <name type="common">Coffee berry disease fungus</name>
    <dbReference type="NCBI Taxonomy" id="34407"/>
    <lineage>
        <taxon>Eukaryota</taxon>
        <taxon>Fungi</taxon>
        <taxon>Dikarya</taxon>
        <taxon>Ascomycota</taxon>
        <taxon>Pezizomycotina</taxon>
        <taxon>Sordariomycetes</taxon>
        <taxon>Hypocreomycetidae</taxon>
        <taxon>Glomerellales</taxon>
        <taxon>Glomerellaceae</taxon>
        <taxon>Colletotrichum</taxon>
        <taxon>Colletotrichum gloeosporioides species complex</taxon>
    </lineage>
</organism>
<reference evidence="2" key="1">
    <citation type="submission" date="2023-02" db="EMBL/GenBank/DDBJ databases">
        <title>Colletotrichum kahawae CIFC_Que2 genome sequencing and assembly.</title>
        <authorList>
            <person name="Baroncelli R."/>
        </authorList>
    </citation>
    <scope>NUCLEOTIDE SEQUENCE</scope>
    <source>
        <strain evidence="2">CIFC_Que2</strain>
    </source>
</reference>
<comment type="caution">
    <text evidence="2">The sequence shown here is derived from an EMBL/GenBank/DDBJ whole genome shotgun (WGS) entry which is preliminary data.</text>
</comment>
<keyword evidence="3" id="KW-1185">Reference proteome</keyword>
<name>A0AAE0D3Z7_COLKA</name>
<evidence type="ECO:0000313" key="2">
    <source>
        <dbReference type="EMBL" id="KAK2750564.1"/>
    </source>
</evidence>
<accession>A0AAE0D3Z7</accession>
<evidence type="ECO:0000313" key="3">
    <source>
        <dbReference type="Proteomes" id="UP001281614"/>
    </source>
</evidence>
<proteinExistence type="predicted"/>
<dbReference type="EMBL" id="VYYT01000270">
    <property type="protein sequence ID" value="KAK2750564.1"/>
    <property type="molecule type" value="Genomic_DNA"/>
</dbReference>
<dbReference type="AlphaFoldDB" id="A0AAE0D3Z7"/>
<sequence>MTKHAKSRKASKEPKQTNPWSDWIWSEDHVRYYCCRTRSNGEIEYEWDEGEPTEERAVEPAIEQDFPGDRTPTPAWSGPVVSSEITYTDNEGNVIKVVHRYPPDEAVKDEVPADGDDWAIVPAKTGNPGVGDDFADSFWGEVTELRREGGCPAKQ</sequence>
<protein>
    <submittedName>
        <fullName evidence="2">Uncharacterized protein</fullName>
    </submittedName>
</protein>
<feature type="region of interest" description="Disordered" evidence="1">
    <location>
        <begin position="1"/>
        <end position="20"/>
    </location>
</feature>